<feature type="domain" description="Protein kinase" evidence="5">
    <location>
        <begin position="117"/>
        <end position="389"/>
    </location>
</feature>
<keyword evidence="7" id="KW-1185">Reference proteome</keyword>
<keyword evidence="1" id="KW-0808">Transferase</keyword>
<evidence type="ECO:0000256" key="2">
    <source>
        <dbReference type="ARBA" id="ARBA00022741"/>
    </source>
</evidence>
<evidence type="ECO:0000313" key="6">
    <source>
        <dbReference type="EMBL" id="EXX56761.1"/>
    </source>
</evidence>
<reference evidence="6 7" key="1">
    <citation type="submission" date="2014-02" db="EMBL/GenBank/DDBJ databases">
        <title>Single nucleus genome sequencing reveals high similarity among nuclei of an endomycorrhizal fungus.</title>
        <authorList>
            <person name="Lin K."/>
            <person name="Geurts R."/>
            <person name="Zhang Z."/>
            <person name="Limpens E."/>
            <person name="Saunders D.G."/>
            <person name="Mu D."/>
            <person name="Pang E."/>
            <person name="Cao H."/>
            <person name="Cha H."/>
            <person name="Lin T."/>
            <person name="Zhou Q."/>
            <person name="Shang Y."/>
            <person name="Li Y."/>
            <person name="Ivanov S."/>
            <person name="Sharma T."/>
            <person name="Velzen R.V."/>
            <person name="Ruijter N.D."/>
            <person name="Aanen D.K."/>
            <person name="Win J."/>
            <person name="Kamoun S."/>
            <person name="Bisseling T."/>
            <person name="Huang S."/>
        </authorList>
    </citation>
    <scope>NUCLEOTIDE SEQUENCE [LARGE SCALE GENOMIC DNA]</scope>
    <source>
        <strain evidence="7">DAOM197198w</strain>
    </source>
</reference>
<dbReference type="SUPFAM" id="SSF56112">
    <property type="entry name" value="Protein kinase-like (PK-like)"/>
    <property type="match status" value="1"/>
</dbReference>
<dbReference type="Gene3D" id="1.10.510.10">
    <property type="entry name" value="Transferase(Phosphotransferase) domain 1"/>
    <property type="match status" value="1"/>
</dbReference>
<dbReference type="Pfam" id="PF07714">
    <property type="entry name" value="PK_Tyr_Ser-Thr"/>
    <property type="match status" value="1"/>
</dbReference>
<dbReference type="AlphaFoldDB" id="A0A015KB97"/>
<name>A0A015KB97_RHIIW</name>
<evidence type="ECO:0000256" key="3">
    <source>
        <dbReference type="ARBA" id="ARBA00022777"/>
    </source>
</evidence>
<dbReference type="InterPro" id="IPR011009">
    <property type="entry name" value="Kinase-like_dom_sf"/>
</dbReference>
<keyword evidence="2" id="KW-0547">Nucleotide-binding</keyword>
<protein>
    <submittedName>
        <fullName evidence="6">Ste20p</fullName>
    </submittedName>
</protein>
<gene>
    <name evidence="6" type="ORF">RirG_213220</name>
</gene>
<evidence type="ECO:0000256" key="1">
    <source>
        <dbReference type="ARBA" id="ARBA00022679"/>
    </source>
</evidence>
<comment type="caution">
    <text evidence="6">The sequence shown here is derived from an EMBL/GenBank/DDBJ whole genome shotgun (WGS) entry which is preliminary data.</text>
</comment>
<dbReference type="InterPro" id="IPR001245">
    <property type="entry name" value="Ser-Thr/Tyr_kinase_cat_dom"/>
</dbReference>
<sequence>MNSKENKRNLWKQFVDHDKYQKHVTIGSTTESAEGIDDKIIYMEDLEKRKQVYGICGECNEPGTGEYWCQPCNAKRSKDNFKNWTSGNKDIDEFIHQSQLNTVYYKKYLEWIPFENFKDITYITRGGFGKIHSAEWSEGYIVYWDIENQKWKRVSNTEVALKSLDDSSCISTEFLNEIKTHLQIYLIDVIQCYGITQDPNTKDYMMVLEYCEKGNLRNFYMNNKSNYSSKIVALKRIASGLLDIHNAGKIHKDFHSGNILYKVFPYISDLGMCQPANNEKQSIKQEGIYGVLPYMAPEVLRGYQYTKASDIYSFGIMMNEYISEETPYSNIPHDHALSIKICKGLRPNIFKYTPKLLADFINKCWDAKAENRPTAKELYQTLNKLHDYEYEDSDTKSQVDEYDDKINLNRTSEKRSNNIQTHPQAIYTSRLLSFKNLPEPVNLDVTKTTLRSECFDCQLDELDLNQDEENNIE</sequence>
<dbReference type="EMBL" id="JEMT01027535">
    <property type="protein sequence ID" value="EXX56761.1"/>
    <property type="molecule type" value="Genomic_DNA"/>
</dbReference>
<evidence type="ECO:0000259" key="5">
    <source>
        <dbReference type="PROSITE" id="PS50011"/>
    </source>
</evidence>
<evidence type="ECO:0000256" key="4">
    <source>
        <dbReference type="ARBA" id="ARBA00022840"/>
    </source>
</evidence>
<dbReference type="HOGENOM" id="CLU_000288_7_34_1"/>
<evidence type="ECO:0000313" key="7">
    <source>
        <dbReference type="Proteomes" id="UP000022910"/>
    </source>
</evidence>
<dbReference type="GO" id="GO:0004674">
    <property type="term" value="F:protein serine/threonine kinase activity"/>
    <property type="evidence" value="ECO:0007669"/>
    <property type="project" value="TreeGrafter"/>
</dbReference>
<proteinExistence type="predicted"/>
<dbReference type="PANTHER" id="PTHR44329:SF288">
    <property type="entry name" value="MITOGEN-ACTIVATED PROTEIN KINASE KINASE KINASE 20"/>
    <property type="match status" value="1"/>
</dbReference>
<dbReference type="GO" id="GO:0005524">
    <property type="term" value="F:ATP binding"/>
    <property type="evidence" value="ECO:0007669"/>
    <property type="project" value="UniProtKB-KW"/>
</dbReference>
<dbReference type="PANTHER" id="PTHR44329">
    <property type="entry name" value="SERINE/THREONINE-PROTEIN KINASE TNNI3K-RELATED"/>
    <property type="match status" value="1"/>
</dbReference>
<organism evidence="6 7">
    <name type="scientific">Rhizophagus irregularis (strain DAOM 197198w)</name>
    <name type="common">Glomus intraradices</name>
    <dbReference type="NCBI Taxonomy" id="1432141"/>
    <lineage>
        <taxon>Eukaryota</taxon>
        <taxon>Fungi</taxon>
        <taxon>Fungi incertae sedis</taxon>
        <taxon>Mucoromycota</taxon>
        <taxon>Glomeromycotina</taxon>
        <taxon>Glomeromycetes</taxon>
        <taxon>Glomerales</taxon>
        <taxon>Glomeraceae</taxon>
        <taxon>Rhizophagus</taxon>
    </lineage>
</organism>
<keyword evidence="3" id="KW-0418">Kinase</keyword>
<dbReference type="InterPro" id="IPR051681">
    <property type="entry name" value="Ser/Thr_Kinases-Pseudokinases"/>
</dbReference>
<accession>A0A015KB97</accession>
<dbReference type="Proteomes" id="UP000022910">
    <property type="component" value="Unassembled WGS sequence"/>
</dbReference>
<dbReference type="InterPro" id="IPR000719">
    <property type="entry name" value="Prot_kinase_dom"/>
</dbReference>
<keyword evidence="4" id="KW-0067">ATP-binding</keyword>
<dbReference type="PROSITE" id="PS50011">
    <property type="entry name" value="PROTEIN_KINASE_DOM"/>
    <property type="match status" value="1"/>
</dbReference>